<evidence type="ECO:0000259" key="5">
    <source>
        <dbReference type="PROSITE" id="PS50222"/>
    </source>
</evidence>
<protein>
    <submittedName>
        <fullName evidence="6">EF-hand domain-containing protein</fullName>
    </submittedName>
</protein>
<name>A0A934S103_9BACT</name>
<dbReference type="SUPFAM" id="SSF47473">
    <property type="entry name" value="EF-hand"/>
    <property type="match status" value="1"/>
</dbReference>
<dbReference type="PROSITE" id="PS50222">
    <property type="entry name" value="EF_HAND_2"/>
    <property type="match status" value="2"/>
</dbReference>
<keyword evidence="2" id="KW-0677">Repeat</keyword>
<dbReference type="PANTHER" id="PTHR10827:SF98">
    <property type="entry name" value="45 KDA CALCIUM-BINDING PROTEIN"/>
    <property type="match status" value="1"/>
</dbReference>
<dbReference type="GO" id="GO:0005509">
    <property type="term" value="F:calcium ion binding"/>
    <property type="evidence" value="ECO:0007669"/>
    <property type="project" value="InterPro"/>
</dbReference>
<feature type="domain" description="EF-hand" evidence="5">
    <location>
        <begin position="172"/>
        <end position="207"/>
    </location>
</feature>
<feature type="region of interest" description="Disordered" evidence="3">
    <location>
        <begin position="20"/>
        <end position="76"/>
    </location>
</feature>
<dbReference type="InterPro" id="IPR002048">
    <property type="entry name" value="EF_hand_dom"/>
</dbReference>
<comment type="caution">
    <text evidence="6">The sequence shown here is derived from an EMBL/GenBank/DDBJ whole genome shotgun (WGS) entry which is preliminary data.</text>
</comment>
<dbReference type="RefSeq" id="WP_200267300.1">
    <property type="nucleotide sequence ID" value="NZ_JAENIJ010000003.1"/>
</dbReference>
<evidence type="ECO:0000256" key="4">
    <source>
        <dbReference type="SAM" id="SignalP"/>
    </source>
</evidence>
<keyword evidence="7" id="KW-1185">Reference proteome</keyword>
<feature type="domain" description="EF-hand" evidence="5">
    <location>
        <begin position="54"/>
        <end position="80"/>
    </location>
</feature>
<dbReference type="PANTHER" id="PTHR10827">
    <property type="entry name" value="RETICULOCALBIN"/>
    <property type="match status" value="1"/>
</dbReference>
<dbReference type="EMBL" id="JAENIJ010000003">
    <property type="protein sequence ID" value="MBK1881260.1"/>
    <property type="molecule type" value="Genomic_DNA"/>
</dbReference>
<feature type="chain" id="PRO_5036982358" evidence="4">
    <location>
        <begin position="22"/>
        <end position="230"/>
    </location>
</feature>
<dbReference type="SMART" id="SM00054">
    <property type="entry name" value="EFh"/>
    <property type="match status" value="4"/>
</dbReference>
<feature type="signal peptide" evidence="4">
    <location>
        <begin position="1"/>
        <end position="21"/>
    </location>
</feature>
<proteinExistence type="predicted"/>
<evidence type="ECO:0000256" key="3">
    <source>
        <dbReference type="SAM" id="MobiDB-lite"/>
    </source>
</evidence>
<dbReference type="Pfam" id="PF13499">
    <property type="entry name" value="EF-hand_7"/>
    <property type="match status" value="2"/>
</dbReference>
<feature type="region of interest" description="Disordered" evidence="3">
    <location>
        <begin position="156"/>
        <end position="177"/>
    </location>
</feature>
<reference evidence="6" key="1">
    <citation type="submission" date="2021-01" db="EMBL/GenBank/DDBJ databases">
        <title>Modified the classification status of verrucomicrobia.</title>
        <authorList>
            <person name="Feng X."/>
        </authorList>
    </citation>
    <scope>NUCLEOTIDE SEQUENCE</scope>
    <source>
        <strain evidence="6">KCTC 22041</strain>
    </source>
</reference>
<feature type="compositionally biased region" description="Basic and acidic residues" evidence="3">
    <location>
        <begin position="52"/>
        <end position="70"/>
    </location>
</feature>
<dbReference type="Pfam" id="PF13202">
    <property type="entry name" value="EF-hand_5"/>
    <property type="match status" value="1"/>
</dbReference>
<dbReference type="Proteomes" id="UP000603141">
    <property type="component" value="Unassembled WGS sequence"/>
</dbReference>
<evidence type="ECO:0000256" key="1">
    <source>
        <dbReference type="ARBA" id="ARBA00022723"/>
    </source>
</evidence>
<feature type="region of interest" description="Disordered" evidence="3">
    <location>
        <begin position="210"/>
        <end position="230"/>
    </location>
</feature>
<evidence type="ECO:0000313" key="7">
    <source>
        <dbReference type="Proteomes" id="UP000603141"/>
    </source>
</evidence>
<accession>A0A934S103</accession>
<evidence type="ECO:0000256" key="2">
    <source>
        <dbReference type="ARBA" id="ARBA00022737"/>
    </source>
</evidence>
<keyword evidence="4" id="KW-0732">Signal</keyword>
<keyword evidence="1" id="KW-0479">Metal-binding</keyword>
<evidence type="ECO:0000313" key="6">
    <source>
        <dbReference type="EMBL" id="MBK1881260.1"/>
    </source>
</evidence>
<feature type="compositionally biased region" description="Acidic residues" evidence="3">
    <location>
        <begin position="220"/>
        <end position="230"/>
    </location>
</feature>
<dbReference type="InterPro" id="IPR011992">
    <property type="entry name" value="EF-hand-dom_pair"/>
</dbReference>
<sequence length="230" mass="25843">MKTISISQIVAGLLLPGAVQAQEVPKNPPQEQHVPGPHAHDDGDPGGPPDDQGWRKADTDGDGKLSKEEFMAITRIGQLPEEKRELLFARLDKDSNGSLDADELERGRPRRGRPMRRLWELDVDHSGGVSFEEFKNGEMFSKLPPEKCEELFKRLDTDGDGEITGKDRPEPRPAPEPAEIVKMLDTDGDGLVSYEEFKKDPFVERMIDREIEREMNDSPPEFDPEENSGE</sequence>
<gene>
    <name evidence="6" type="ORF">JIN85_02470</name>
</gene>
<feature type="compositionally biased region" description="Basic and acidic residues" evidence="3">
    <location>
        <begin position="156"/>
        <end position="173"/>
    </location>
</feature>
<organism evidence="6 7">
    <name type="scientific">Luteolibacter pohnpeiensis</name>
    <dbReference type="NCBI Taxonomy" id="454153"/>
    <lineage>
        <taxon>Bacteria</taxon>
        <taxon>Pseudomonadati</taxon>
        <taxon>Verrucomicrobiota</taxon>
        <taxon>Verrucomicrobiia</taxon>
        <taxon>Verrucomicrobiales</taxon>
        <taxon>Verrucomicrobiaceae</taxon>
        <taxon>Luteolibacter</taxon>
    </lineage>
</organism>
<dbReference type="PROSITE" id="PS00018">
    <property type="entry name" value="EF_HAND_1"/>
    <property type="match status" value="3"/>
</dbReference>
<dbReference type="AlphaFoldDB" id="A0A934S103"/>
<dbReference type="InterPro" id="IPR018247">
    <property type="entry name" value="EF_Hand_1_Ca_BS"/>
</dbReference>
<dbReference type="Gene3D" id="1.10.238.10">
    <property type="entry name" value="EF-hand"/>
    <property type="match status" value="2"/>
</dbReference>